<protein>
    <recommendedName>
        <fullName evidence="5">Pesticidal crystal protein Cry22Aa Ig-like domain-containing protein</fullName>
    </recommendedName>
</protein>
<dbReference type="Gene3D" id="2.60.40.10">
    <property type="entry name" value="Immunoglobulins"/>
    <property type="match status" value="2"/>
</dbReference>
<dbReference type="AlphaFoldDB" id="A0A2A5RZ79"/>
<organism evidence="3 4">
    <name type="scientific">Pseudolactococcus plantarum</name>
    <dbReference type="NCBI Taxonomy" id="1365"/>
    <lineage>
        <taxon>Bacteria</taxon>
        <taxon>Bacillati</taxon>
        <taxon>Bacillota</taxon>
        <taxon>Bacilli</taxon>
        <taxon>Lactobacillales</taxon>
        <taxon>Streptococcaceae</taxon>
        <taxon>Pseudolactococcus</taxon>
    </lineage>
</organism>
<dbReference type="InterPro" id="IPR022038">
    <property type="entry name" value="Ig-like_bact"/>
</dbReference>
<accession>A0A2A5RZ79</accession>
<evidence type="ECO:0008006" key="5">
    <source>
        <dbReference type="Google" id="ProtNLM"/>
    </source>
</evidence>
<keyword evidence="4" id="KW-1185">Reference proteome</keyword>
<dbReference type="Gene3D" id="2.60.120.200">
    <property type="match status" value="1"/>
</dbReference>
<dbReference type="InterPro" id="IPR032179">
    <property type="entry name" value="Cry22Aa_Ig-like"/>
</dbReference>
<sequence length="537" mass="59822">MDDVFESAVGDGISYNDTRDVLQMSSGTSQTGAIWSKNKIDVRKPFVFKAYIYLGDQGNSAADGMTFSLQSRKNNFLGKSGQYLGMYATGERYYLSLEFDTYYNGDGLDNPHENSGLKKDGQHIAFNTGHSNYHYGKSELPSSYEMSNNYWKQITVTGKPMTSKYFKISYTYKDMGTGDTFSHGTDVYFTKDGGGDGGHTFLDDPNVYWGFTSSTGRQFEINALSFDTIPQSASIKTKDIQIDKGERWSPKDNFVSATNEYGETIGLDDPHLSTKDNVDTNKTGNYTVTYTYQGEYGTATASASVKVLEEFTLEASDITINQGEKFDPFDSRISLKAYDPIDGDLTNKIDVSENDVDSSTAGTYHVSYQVKNSSGKVAKKTITVTVIPFNPWPDGKTDGWKMFSGEDINLTVDPDNSILETNEVFFSDKQASIYKIFSGKDELKEGEDYRVTVYFKPLDDKIPLSSYRVKVSLKAESSSDDYRELINTTLNTGTPYQKGYYSVMAEFTVSKDELTPLINVENYQGGYIGSVSVLPIK</sequence>
<dbReference type="SUPFAM" id="SSF49899">
    <property type="entry name" value="Concanavalin A-like lectins/glucanases"/>
    <property type="match status" value="1"/>
</dbReference>
<feature type="domain" description="Ig-like" evidence="1">
    <location>
        <begin position="236"/>
        <end position="307"/>
    </location>
</feature>
<dbReference type="InterPro" id="IPR013783">
    <property type="entry name" value="Ig-like_fold"/>
</dbReference>
<dbReference type="CDD" id="cd01951">
    <property type="entry name" value="lectin_L-type"/>
    <property type="match status" value="1"/>
</dbReference>
<dbReference type="Pfam" id="PF18483">
    <property type="entry name" value="Lectin_L-type_dom"/>
    <property type="match status" value="1"/>
</dbReference>
<dbReference type="Proteomes" id="UP000242246">
    <property type="component" value="Unassembled WGS sequence"/>
</dbReference>
<dbReference type="InterPro" id="IPR013320">
    <property type="entry name" value="ConA-like_dom_sf"/>
</dbReference>
<reference evidence="3 4" key="1">
    <citation type="submission" date="2014-12" db="EMBL/GenBank/DDBJ databases">
        <title>Draft genome sequences of 10 type strains of Lactococcus.</title>
        <authorList>
            <person name="Sun Z."/>
            <person name="Zhong Z."/>
            <person name="Liu W."/>
            <person name="Zhang W."/>
            <person name="Zhang H."/>
        </authorList>
    </citation>
    <scope>NUCLEOTIDE SEQUENCE [LARGE SCALE GENOMIC DNA]</scope>
    <source>
        <strain evidence="3 4">DSM 20686</strain>
    </source>
</reference>
<dbReference type="Pfam" id="PF07523">
    <property type="entry name" value="Big_3"/>
    <property type="match status" value="1"/>
</dbReference>
<evidence type="ECO:0000259" key="1">
    <source>
        <dbReference type="Pfam" id="PF07523"/>
    </source>
</evidence>
<name>A0A2A5RZ79_9LACT</name>
<dbReference type="InterPro" id="IPR056573">
    <property type="entry name" value="Lectin_L-type_dom"/>
</dbReference>
<evidence type="ECO:0000259" key="2">
    <source>
        <dbReference type="Pfam" id="PF16403"/>
    </source>
</evidence>
<feature type="domain" description="Pesticidal crystal protein Cry22Aa Ig-like" evidence="2">
    <location>
        <begin position="315"/>
        <end position="386"/>
    </location>
</feature>
<dbReference type="Pfam" id="PF16403">
    <property type="entry name" value="Bact_surface_Ig-like"/>
    <property type="match status" value="1"/>
</dbReference>
<comment type="caution">
    <text evidence="3">The sequence shown here is derived from an EMBL/GenBank/DDBJ whole genome shotgun (WGS) entry which is preliminary data.</text>
</comment>
<dbReference type="STRING" id="1348632.GCA_001591745_01211"/>
<evidence type="ECO:0000313" key="3">
    <source>
        <dbReference type="EMBL" id="PCS06448.1"/>
    </source>
</evidence>
<dbReference type="EMBL" id="JXJX01000008">
    <property type="protein sequence ID" value="PCS06448.1"/>
    <property type="molecule type" value="Genomic_DNA"/>
</dbReference>
<gene>
    <name evidence="3" type="ORF">RU87_GL001657</name>
</gene>
<proteinExistence type="predicted"/>
<evidence type="ECO:0000313" key="4">
    <source>
        <dbReference type="Proteomes" id="UP000242246"/>
    </source>
</evidence>